<dbReference type="SUPFAM" id="SSF55961">
    <property type="entry name" value="Bet v1-like"/>
    <property type="match status" value="1"/>
</dbReference>
<organism evidence="1 2">
    <name type="scientific">Nonlabens spongiae</name>
    <dbReference type="NCBI Taxonomy" id="331648"/>
    <lineage>
        <taxon>Bacteria</taxon>
        <taxon>Pseudomonadati</taxon>
        <taxon>Bacteroidota</taxon>
        <taxon>Flavobacteriia</taxon>
        <taxon>Flavobacteriales</taxon>
        <taxon>Flavobacteriaceae</taxon>
        <taxon>Nonlabens</taxon>
    </lineage>
</organism>
<dbReference type="EMBL" id="CP019344">
    <property type="protein sequence ID" value="ARN76551.1"/>
    <property type="molecule type" value="Genomic_DNA"/>
</dbReference>
<dbReference type="STRING" id="331648.BST97_00210"/>
<dbReference type="CDD" id="cd07812">
    <property type="entry name" value="SRPBCC"/>
    <property type="match status" value="1"/>
</dbReference>
<keyword evidence="2" id="KW-1185">Reference proteome</keyword>
<dbReference type="InterPro" id="IPR023393">
    <property type="entry name" value="START-like_dom_sf"/>
</dbReference>
<reference evidence="1 2" key="1">
    <citation type="submission" date="2016-11" db="EMBL/GenBank/DDBJ databases">
        <title>Trade-off between light-utilization and light-protection in marine flavobacteria.</title>
        <authorList>
            <person name="Kumagai Y."/>
        </authorList>
    </citation>
    <scope>NUCLEOTIDE SEQUENCE [LARGE SCALE GENOMIC DNA]</scope>
    <source>
        <strain evidence="1 2">JCM 13191</strain>
    </source>
</reference>
<evidence type="ECO:0000313" key="2">
    <source>
        <dbReference type="Proteomes" id="UP000193431"/>
    </source>
</evidence>
<sequence length="157" mass="18529">MIESNQEIIVELPIDKVMELFQKQEYFKEWQKGLVSFKNITPLIGQVGSKREMKIKLAGTSITMEEEILKTDLPHAWEAVYRSKGVRNFQYNRFRESEITTSTSTKKVTIWNSRSIFKFTGFMRLIARSKPDLFQKQTISFMKDFKTFAENHTDRSE</sequence>
<gene>
    <name evidence="1" type="ORF">BST97_00210</name>
</gene>
<dbReference type="RefSeq" id="WP_085765353.1">
    <property type="nucleotide sequence ID" value="NZ_CP019344.1"/>
</dbReference>
<dbReference type="AlphaFoldDB" id="A0A1W6MG15"/>
<protein>
    <recommendedName>
        <fullName evidence="3">SRPBCC family protein</fullName>
    </recommendedName>
</protein>
<dbReference type="Proteomes" id="UP000193431">
    <property type="component" value="Chromosome"/>
</dbReference>
<accession>A0A1W6MG15</accession>
<proteinExistence type="predicted"/>
<name>A0A1W6MG15_9FLAO</name>
<dbReference type="OrthoDB" id="411301at2"/>
<dbReference type="Gene3D" id="3.30.530.20">
    <property type="match status" value="1"/>
</dbReference>
<evidence type="ECO:0008006" key="3">
    <source>
        <dbReference type="Google" id="ProtNLM"/>
    </source>
</evidence>
<evidence type="ECO:0000313" key="1">
    <source>
        <dbReference type="EMBL" id="ARN76551.1"/>
    </source>
</evidence>